<dbReference type="PANTHER" id="PTHR30118:SF14">
    <property type="entry name" value="LYSR FAMILY TRANSCRIPTIONAL REGULATOR"/>
    <property type="match status" value="1"/>
</dbReference>
<name>A0ABY9SDJ3_9ENTR</name>
<keyword evidence="3" id="KW-0238">DNA-binding</keyword>
<keyword evidence="7" id="KW-1185">Reference proteome</keyword>
<evidence type="ECO:0000256" key="4">
    <source>
        <dbReference type="ARBA" id="ARBA00023163"/>
    </source>
</evidence>
<evidence type="ECO:0000313" key="7">
    <source>
        <dbReference type="Proteomes" id="UP001246690"/>
    </source>
</evidence>
<proteinExistence type="inferred from homology"/>
<dbReference type="Gene3D" id="1.10.10.10">
    <property type="entry name" value="Winged helix-like DNA-binding domain superfamily/Winged helix DNA-binding domain"/>
    <property type="match status" value="1"/>
</dbReference>
<dbReference type="Gene3D" id="3.40.190.10">
    <property type="entry name" value="Periplasmic binding protein-like II"/>
    <property type="match status" value="2"/>
</dbReference>
<protein>
    <submittedName>
        <fullName evidence="6">LysR family transcriptional regulator</fullName>
    </submittedName>
</protein>
<evidence type="ECO:0000256" key="2">
    <source>
        <dbReference type="ARBA" id="ARBA00023015"/>
    </source>
</evidence>
<feature type="domain" description="HTH lysR-type" evidence="5">
    <location>
        <begin position="16"/>
        <end position="73"/>
    </location>
</feature>
<evidence type="ECO:0000313" key="6">
    <source>
        <dbReference type="EMBL" id="WMY75574.1"/>
    </source>
</evidence>
<dbReference type="PANTHER" id="PTHR30118">
    <property type="entry name" value="HTH-TYPE TRANSCRIPTIONAL REGULATOR LEUO-RELATED"/>
    <property type="match status" value="1"/>
</dbReference>
<dbReference type="InterPro" id="IPR050389">
    <property type="entry name" value="LysR-type_TF"/>
</dbReference>
<dbReference type="InterPro" id="IPR000847">
    <property type="entry name" value="LysR_HTH_N"/>
</dbReference>
<evidence type="ECO:0000259" key="5">
    <source>
        <dbReference type="PROSITE" id="PS50931"/>
    </source>
</evidence>
<keyword evidence="4" id="KW-0804">Transcription</keyword>
<evidence type="ECO:0000256" key="1">
    <source>
        <dbReference type="ARBA" id="ARBA00009437"/>
    </source>
</evidence>
<dbReference type="Pfam" id="PF00126">
    <property type="entry name" value="HTH_1"/>
    <property type="match status" value="1"/>
</dbReference>
<accession>A0ABY9SDJ3</accession>
<sequence length="317" mass="35843">MTNEKNLSNLERFHSFDFNLLLIFEAVFIHCSVKKAAETLNLSGSAISQSLNKLRLHFSDPLFVRTGQKIEPTTIAIKLHSQISVNFGNLLDSIINFSANTTTHKVMIYASPYLALRMLPDLCADIQKSDIPCELVHLSADSLLNNGEDILAYRKADIVLDTHPYYSSSVISRLCMQENVVPVCRKDHPNIEKLISPESLQNEPSTFLNVNTVGLKRIQRDIDEHFQSRNFTFSSSSVFVNSAVSAKTDSLSFVPKWFAEHFADAMGLKILPSNFNIAPVDFYINYNKSSMGNENFVKIITKIEEHFTLKMREENIS</sequence>
<dbReference type="Pfam" id="PF03466">
    <property type="entry name" value="LysR_substrate"/>
    <property type="match status" value="1"/>
</dbReference>
<gene>
    <name evidence="6" type="ORF">RHD99_06385</name>
</gene>
<evidence type="ECO:0000256" key="3">
    <source>
        <dbReference type="ARBA" id="ARBA00023125"/>
    </source>
</evidence>
<dbReference type="InterPro" id="IPR036390">
    <property type="entry name" value="WH_DNA-bd_sf"/>
</dbReference>
<comment type="similarity">
    <text evidence="1">Belongs to the LysR transcriptional regulatory family.</text>
</comment>
<dbReference type="RefSeq" id="WP_309877992.1">
    <property type="nucleotide sequence ID" value="NZ_CP133838.1"/>
</dbReference>
<dbReference type="PROSITE" id="PS50931">
    <property type="entry name" value="HTH_LYSR"/>
    <property type="match status" value="1"/>
</dbReference>
<keyword evidence="2" id="KW-0805">Transcription regulation</keyword>
<dbReference type="SUPFAM" id="SSF46785">
    <property type="entry name" value="Winged helix' DNA-binding domain"/>
    <property type="match status" value="1"/>
</dbReference>
<reference evidence="6 7" key="1">
    <citation type="submission" date="2023-09" db="EMBL/GenBank/DDBJ databases">
        <title>Buttiauxella selenatireducens sp. nov., isolated from the rhizosphere of Cardamine hupingshanesis.</title>
        <authorList>
            <person name="Zhang S."/>
            <person name="Xu Z."/>
            <person name="Wang H."/>
            <person name="Guo Y."/>
        </authorList>
    </citation>
    <scope>NUCLEOTIDE SEQUENCE [LARGE SCALE GENOMIC DNA]</scope>
    <source>
        <strain evidence="6 7">R73</strain>
    </source>
</reference>
<dbReference type="SUPFAM" id="SSF53850">
    <property type="entry name" value="Periplasmic binding protein-like II"/>
    <property type="match status" value="1"/>
</dbReference>
<dbReference type="InterPro" id="IPR005119">
    <property type="entry name" value="LysR_subst-bd"/>
</dbReference>
<organism evidence="6 7">
    <name type="scientific">Buttiauxella selenatireducens</name>
    <dbReference type="NCBI Taxonomy" id="3073902"/>
    <lineage>
        <taxon>Bacteria</taxon>
        <taxon>Pseudomonadati</taxon>
        <taxon>Pseudomonadota</taxon>
        <taxon>Gammaproteobacteria</taxon>
        <taxon>Enterobacterales</taxon>
        <taxon>Enterobacteriaceae</taxon>
        <taxon>Buttiauxella</taxon>
    </lineage>
</organism>
<dbReference type="EMBL" id="CP133838">
    <property type="protein sequence ID" value="WMY75574.1"/>
    <property type="molecule type" value="Genomic_DNA"/>
</dbReference>
<dbReference type="InterPro" id="IPR036388">
    <property type="entry name" value="WH-like_DNA-bd_sf"/>
</dbReference>
<dbReference type="Proteomes" id="UP001246690">
    <property type="component" value="Chromosome"/>
</dbReference>